<dbReference type="KEGG" id="ehx:EMIHUDRAFT_470695"/>
<proteinExistence type="inferred from homology"/>
<evidence type="ECO:0000256" key="6">
    <source>
        <dbReference type="RuleBase" id="RU003829"/>
    </source>
</evidence>
<dbReference type="InterPro" id="IPR036317">
    <property type="entry name" value="Cullin_homology_sf"/>
</dbReference>
<dbReference type="InterPro" id="IPR001841">
    <property type="entry name" value="Znf_RING"/>
</dbReference>
<organism evidence="10 11">
    <name type="scientific">Emiliania huxleyi (strain CCMP1516)</name>
    <dbReference type="NCBI Taxonomy" id="280463"/>
    <lineage>
        <taxon>Eukaryota</taxon>
        <taxon>Haptista</taxon>
        <taxon>Haptophyta</taxon>
        <taxon>Prymnesiophyceae</taxon>
        <taxon>Isochrysidales</taxon>
        <taxon>Noelaerhabdaceae</taxon>
        <taxon>Emiliania</taxon>
    </lineage>
</organism>
<dbReference type="EnsemblProtists" id="EOD13690">
    <property type="protein sequence ID" value="EOD13690"/>
    <property type="gene ID" value="EMIHUDRAFT_470695"/>
</dbReference>
<dbReference type="Gene3D" id="3.30.230.130">
    <property type="entry name" value="Cullin, Chain C, Domain 2"/>
    <property type="match status" value="1"/>
</dbReference>
<dbReference type="PROSITE" id="PS50069">
    <property type="entry name" value="CULLIN_2"/>
    <property type="match status" value="1"/>
</dbReference>
<keyword evidence="2" id="KW-1017">Isopeptide bond</keyword>
<reference evidence="11" key="1">
    <citation type="journal article" date="2013" name="Nature">
        <title>Pan genome of the phytoplankton Emiliania underpins its global distribution.</title>
        <authorList>
            <person name="Read B.A."/>
            <person name="Kegel J."/>
            <person name="Klute M.J."/>
            <person name="Kuo A."/>
            <person name="Lefebvre S.C."/>
            <person name="Maumus F."/>
            <person name="Mayer C."/>
            <person name="Miller J."/>
            <person name="Monier A."/>
            <person name="Salamov A."/>
            <person name="Young J."/>
            <person name="Aguilar M."/>
            <person name="Claverie J.M."/>
            <person name="Frickenhaus S."/>
            <person name="Gonzalez K."/>
            <person name="Herman E.K."/>
            <person name="Lin Y.C."/>
            <person name="Napier J."/>
            <person name="Ogata H."/>
            <person name="Sarno A.F."/>
            <person name="Shmutz J."/>
            <person name="Schroeder D."/>
            <person name="de Vargas C."/>
            <person name="Verret F."/>
            <person name="von Dassow P."/>
            <person name="Valentin K."/>
            <person name="Van de Peer Y."/>
            <person name="Wheeler G."/>
            <person name="Dacks J.B."/>
            <person name="Delwiche C.F."/>
            <person name="Dyhrman S.T."/>
            <person name="Glockner G."/>
            <person name="John U."/>
            <person name="Richards T."/>
            <person name="Worden A.Z."/>
            <person name="Zhang X."/>
            <person name="Grigoriev I.V."/>
            <person name="Allen A.E."/>
            <person name="Bidle K."/>
            <person name="Borodovsky M."/>
            <person name="Bowler C."/>
            <person name="Brownlee C."/>
            <person name="Cock J.M."/>
            <person name="Elias M."/>
            <person name="Gladyshev V.N."/>
            <person name="Groth M."/>
            <person name="Guda C."/>
            <person name="Hadaegh A."/>
            <person name="Iglesias-Rodriguez M.D."/>
            <person name="Jenkins J."/>
            <person name="Jones B.M."/>
            <person name="Lawson T."/>
            <person name="Leese F."/>
            <person name="Lindquist E."/>
            <person name="Lobanov A."/>
            <person name="Lomsadze A."/>
            <person name="Malik S.B."/>
            <person name="Marsh M.E."/>
            <person name="Mackinder L."/>
            <person name="Mock T."/>
            <person name="Mueller-Roeber B."/>
            <person name="Pagarete A."/>
            <person name="Parker M."/>
            <person name="Probert I."/>
            <person name="Quesneville H."/>
            <person name="Raines C."/>
            <person name="Rensing S.A."/>
            <person name="Riano-Pachon D.M."/>
            <person name="Richier S."/>
            <person name="Rokitta S."/>
            <person name="Shiraiwa Y."/>
            <person name="Soanes D.M."/>
            <person name="van der Giezen M."/>
            <person name="Wahlund T.M."/>
            <person name="Williams B."/>
            <person name="Wilson W."/>
            <person name="Wolfe G."/>
            <person name="Wurch L.L."/>
        </authorList>
    </citation>
    <scope>NUCLEOTIDE SEQUENCE</scope>
</reference>
<dbReference type="PANTHER" id="PTHR11932">
    <property type="entry name" value="CULLIN"/>
    <property type="match status" value="1"/>
</dbReference>
<dbReference type="SUPFAM" id="SSF74788">
    <property type="entry name" value="Cullin repeat-like"/>
    <property type="match status" value="1"/>
</dbReference>
<dbReference type="FunFam" id="1.20.1310.10:FF:000002">
    <property type="entry name" value="cullin-3 isoform X1"/>
    <property type="match status" value="1"/>
</dbReference>
<dbReference type="RefSeq" id="XP_005766119.1">
    <property type="nucleotide sequence ID" value="XM_005766062.1"/>
</dbReference>
<evidence type="ECO:0000313" key="11">
    <source>
        <dbReference type="Proteomes" id="UP000013827"/>
    </source>
</evidence>
<reference evidence="10" key="2">
    <citation type="submission" date="2024-10" db="UniProtKB">
        <authorList>
            <consortium name="EnsemblProtists"/>
        </authorList>
    </citation>
    <scope>IDENTIFICATION</scope>
</reference>
<sequence>MQGAAQGATAQRVPKRLLDDVWRVRATDDDCCAICLEAPAQPLILLCGHMFCLDCFQTYATHAREYDDECTRCPTCRSPHAPPPVGQVEAEQVERGDALLARAMRMDRSRPNFLPLLEGATRFYVAALDLHPYCSRAHAMIGWCRKVAGEDSLDAFEDSARACHGALPAFAIVTLWNQTILDWLGESESAQRIELVRAGARACSWPQAVQREAAGTELPVAENAYRKACSAFEDLTLPRVRELLENLLAVSTRGGCGSSSGGGGGSSGGGGGGSGGGGSSSSGGGGSSTTTLSRQHYHRMVELFSLVPIYLPLIANIVRKHITDAGLALVKKQSANAEGDLMAYVQELLDLDGVYSEIIGSTPGEGYFNGDATFLKAAREAFEVFVNKDIGMSATAELLSTFCDNLLKKWRSSPRAAEEAAADRHLSSDPELRRLYQSVVGGGALSTADFWAQRRGLLRAAMQREGLSTRRQQPTDAESSAATAAAAGCEQPEANAATVAFTLTPGMIARIFEKYPRVQRSFLDNLSDEALEDKLEKVVRLFGYLSDKDIFVEFYRKQLAKRLLLARSVGASAERSMIAKLKLRCGAQFTSKLEGMVTDMNLSQDIQSAFAEHVKDKELELDTDLTVQVLTTGFWPQYKSDELKLPKEMLQCVETFKAFYDSHTSHRRLRWVHSLGSATVVGKFTASGKSKEHDLLVSTYQACILLLFNEADSMTFSDIQGHLNLPAEELKRYVLSLCGGKYKILTKDPAGREVAPTDTLSCNATFSDRHQRIKVPMIAPKMTQEEKDAALKQAELERKHVVEWAIIKVMMREKRVEHEGLAEQAQDWIRTRPSTGFHMARDYFDAMVVDLIRREYLEPEAPERPPGSGSFYKYLA</sequence>
<dbReference type="InterPro" id="IPR045093">
    <property type="entry name" value="Cullin"/>
</dbReference>
<dbReference type="InterPro" id="IPR016159">
    <property type="entry name" value="Cullin_repeat-like_dom_sf"/>
</dbReference>
<feature type="region of interest" description="Disordered" evidence="7">
    <location>
        <begin position="465"/>
        <end position="484"/>
    </location>
</feature>
<dbReference type="Proteomes" id="UP000013827">
    <property type="component" value="Unassembled WGS sequence"/>
</dbReference>
<dbReference type="InterPro" id="IPR059120">
    <property type="entry name" value="Cullin-like_AB"/>
</dbReference>
<keyword evidence="3" id="KW-0832">Ubl conjugation</keyword>
<dbReference type="SMART" id="SM00184">
    <property type="entry name" value="RING"/>
    <property type="match status" value="1"/>
</dbReference>
<evidence type="ECO:0000256" key="4">
    <source>
        <dbReference type="PROSITE-ProRule" id="PRU00175"/>
    </source>
</evidence>
<keyword evidence="4" id="KW-0479">Metal-binding</keyword>
<dbReference type="Pfam" id="PF00888">
    <property type="entry name" value="Cullin"/>
    <property type="match status" value="2"/>
</dbReference>
<keyword evidence="4" id="KW-0863">Zinc-finger</keyword>
<dbReference type="PROSITE" id="PS50089">
    <property type="entry name" value="ZF_RING_2"/>
    <property type="match status" value="1"/>
</dbReference>
<dbReference type="Pfam" id="PF13920">
    <property type="entry name" value="zf-C3HC4_3"/>
    <property type="match status" value="1"/>
</dbReference>
<dbReference type="eggNOG" id="KOG2166">
    <property type="taxonomic scope" value="Eukaryota"/>
</dbReference>
<evidence type="ECO:0000256" key="5">
    <source>
        <dbReference type="PROSITE-ProRule" id="PRU00330"/>
    </source>
</evidence>
<dbReference type="PaxDb" id="2903-EOD13690"/>
<evidence type="ECO:0000256" key="3">
    <source>
        <dbReference type="ARBA" id="ARBA00022843"/>
    </source>
</evidence>
<dbReference type="Gene3D" id="3.30.40.10">
    <property type="entry name" value="Zinc/RING finger domain, C3HC4 (zinc finger)"/>
    <property type="match status" value="1"/>
</dbReference>
<evidence type="ECO:0000256" key="7">
    <source>
        <dbReference type="SAM" id="MobiDB-lite"/>
    </source>
</evidence>
<dbReference type="InterPro" id="IPR001373">
    <property type="entry name" value="Cullin_N"/>
</dbReference>
<dbReference type="GeneID" id="17259845"/>
<dbReference type="Gene3D" id="6.10.140.1200">
    <property type="match status" value="1"/>
</dbReference>
<feature type="domain" description="RING-type" evidence="9">
    <location>
        <begin position="32"/>
        <end position="77"/>
    </location>
</feature>
<dbReference type="Gene3D" id="1.10.10.10">
    <property type="entry name" value="Winged helix-like DNA-binding domain superfamily/Winged helix DNA-binding domain"/>
    <property type="match status" value="1"/>
</dbReference>
<dbReference type="Gene3D" id="1.20.1310.10">
    <property type="entry name" value="Cullin Repeats"/>
    <property type="match status" value="2"/>
</dbReference>
<evidence type="ECO:0000256" key="1">
    <source>
        <dbReference type="ARBA" id="ARBA00006019"/>
    </source>
</evidence>
<dbReference type="GO" id="GO:0031625">
    <property type="term" value="F:ubiquitin protein ligase binding"/>
    <property type="evidence" value="ECO:0007669"/>
    <property type="project" value="InterPro"/>
</dbReference>
<keyword evidence="11" id="KW-1185">Reference proteome</keyword>
<evidence type="ECO:0008006" key="12">
    <source>
        <dbReference type="Google" id="ProtNLM"/>
    </source>
</evidence>
<dbReference type="SMART" id="SM00182">
    <property type="entry name" value="CULLIN"/>
    <property type="match status" value="1"/>
</dbReference>
<keyword evidence="4" id="KW-0862">Zinc</keyword>
<feature type="domain" description="Cullin family profile" evidence="8">
    <location>
        <begin position="503"/>
        <end position="738"/>
    </location>
</feature>
<dbReference type="GO" id="GO:0008270">
    <property type="term" value="F:zinc ion binding"/>
    <property type="evidence" value="ECO:0007669"/>
    <property type="project" value="UniProtKB-KW"/>
</dbReference>
<evidence type="ECO:0000259" key="9">
    <source>
        <dbReference type="PROSITE" id="PS50089"/>
    </source>
</evidence>
<dbReference type="AlphaFoldDB" id="A0A0D3IR05"/>
<dbReference type="InterPro" id="IPR016158">
    <property type="entry name" value="Cullin_homology"/>
</dbReference>
<evidence type="ECO:0000256" key="2">
    <source>
        <dbReference type="ARBA" id="ARBA00022499"/>
    </source>
</evidence>
<dbReference type="HOGENOM" id="CLU_381510_0_0_1"/>
<dbReference type="SUPFAM" id="SSF57850">
    <property type="entry name" value="RING/U-box"/>
    <property type="match status" value="1"/>
</dbReference>
<feature type="region of interest" description="Disordered" evidence="7">
    <location>
        <begin position="254"/>
        <end position="291"/>
    </location>
</feature>
<name>A0A0D3IR05_EMIH1</name>
<evidence type="ECO:0000259" key="8">
    <source>
        <dbReference type="PROSITE" id="PS50069"/>
    </source>
</evidence>
<dbReference type="InterPro" id="IPR036388">
    <property type="entry name" value="WH-like_DNA-bd_sf"/>
</dbReference>
<protein>
    <recommendedName>
        <fullName evidence="12">Cullin family profile domain-containing protein</fullName>
    </recommendedName>
</protein>
<accession>A0A0D3IR05</accession>
<dbReference type="Pfam" id="PF26557">
    <property type="entry name" value="Cullin_AB"/>
    <property type="match status" value="1"/>
</dbReference>
<dbReference type="InterPro" id="IPR035925">
    <property type="entry name" value="BSD_dom_sf"/>
</dbReference>
<dbReference type="STRING" id="2903.R1DGP4"/>
<dbReference type="GO" id="GO:0006511">
    <property type="term" value="P:ubiquitin-dependent protein catabolic process"/>
    <property type="evidence" value="ECO:0007669"/>
    <property type="project" value="InterPro"/>
</dbReference>
<comment type="similarity">
    <text evidence="1 5 6">Belongs to the cullin family.</text>
</comment>
<dbReference type="InterPro" id="IPR013083">
    <property type="entry name" value="Znf_RING/FYVE/PHD"/>
</dbReference>
<dbReference type="SUPFAM" id="SSF140383">
    <property type="entry name" value="BSD domain-like"/>
    <property type="match status" value="1"/>
</dbReference>
<evidence type="ECO:0000313" key="10">
    <source>
        <dbReference type="EnsemblProtists" id="EOD13690"/>
    </source>
</evidence>
<feature type="compositionally biased region" description="Gly residues" evidence="7">
    <location>
        <begin position="254"/>
        <end position="287"/>
    </location>
</feature>
<dbReference type="SUPFAM" id="SSF75632">
    <property type="entry name" value="Cullin homology domain"/>
    <property type="match status" value="1"/>
</dbReference>
<dbReference type="CDD" id="cd16449">
    <property type="entry name" value="RING-HC"/>
    <property type="match status" value="1"/>
</dbReference>